<proteinExistence type="inferred from homology"/>
<feature type="non-terminal residue" evidence="4">
    <location>
        <position position="1"/>
    </location>
</feature>
<feature type="non-terminal residue" evidence="4">
    <location>
        <position position="158"/>
    </location>
</feature>
<dbReference type="NCBIfam" id="TIGR02227">
    <property type="entry name" value="sigpep_I_bact"/>
    <property type="match status" value="1"/>
</dbReference>
<reference evidence="4" key="2">
    <citation type="journal article" date="2014" name="ISME J.">
        <title>Microbial stratification in low pH oxic and suboxic macroscopic growths along an acid mine drainage.</title>
        <authorList>
            <person name="Mendez-Garcia C."/>
            <person name="Mesa V."/>
            <person name="Sprenger R.R."/>
            <person name="Richter M."/>
            <person name="Diez M.S."/>
            <person name="Solano J."/>
            <person name="Bargiela R."/>
            <person name="Golyshina O.V."/>
            <person name="Manteca A."/>
            <person name="Ramos J.L."/>
            <person name="Gallego J.R."/>
            <person name="Llorente I."/>
            <person name="Martins Dos Santos V.A."/>
            <person name="Jensen O.N."/>
            <person name="Pelaez A.I."/>
            <person name="Sanchez J."/>
            <person name="Ferrer M."/>
        </authorList>
    </citation>
    <scope>NUCLEOTIDE SEQUENCE</scope>
</reference>
<dbReference type="InterPro" id="IPR019533">
    <property type="entry name" value="Peptidase_S26"/>
</dbReference>
<feature type="domain" description="Peptidase S26" evidence="3">
    <location>
        <begin position="2"/>
        <end position="158"/>
    </location>
</feature>
<comment type="caution">
    <text evidence="4">The sequence shown here is derived from an EMBL/GenBank/DDBJ whole genome shotgun (WGS) entry which is preliminary data.</text>
</comment>
<dbReference type="PANTHER" id="PTHR43390:SF1">
    <property type="entry name" value="CHLOROPLAST PROCESSING PEPTIDASE"/>
    <property type="match status" value="1"/>
</dbReference>
<dbReference type="PANTHER" id="PTHR43390">
    <property type="entry name" value="SIGNAL PEPTIDASE I"/>
    <property type="match status" value="1"/>
</dbReference>
<accession>T0ZV45</accession>
<dbReference type="PROSITE" id="PS00760">
    <property type="entry name" value="SPASE_I_2"/>
    <property type="match status" value="1"/>
</dbReference>
<evidence type="ECO:0000256" key="2">
    <source>
        <dbReference type="ARBA" id="ARBA00022801"/>
    </source>
</evidence>
<dbReference type="AlphaFoldDB" id="T0ZV45"/>
<dbReference type="Gene3D" id="2.10.109.10">
    <property type="entry name" value="Umud Fragment, subunit A"/>
    <property type="match status" value="1"/>
</dbReference>
<organism evidence="4">
    <name type="scientific">mine drainage metagenome</name>
    <dbReference type="NCBI Taxonomy" id="410659"/>
    <lineage>
        <taxon>unclassified sequences</taxon>
        <taxon>metagenomes</taxon>
        <taxon>ecological metagenomes</taxon>
    </lineage>
</organism>
<protein>
    <submittedName>
        <fullName evidence="4">Signal peptidase I</fullName>
    </submittedName>
</protein>
<dbReference type="Pfam" id="PF10502">
    <property type="entry name" value="Peptidase_S26"/>
    <property type="match status" value="1"/>
</dbReference>
<evidence type="ECO:0000313" key="4">
    <source>
        <dbReference type="EMBL" id="EQD48487.1"/>
    </source>
</evidence>
<dbReference type="InterPro" id="IPR036286">
    <property type="entry name" value="LexA/Signal_pep-like_sf"/>
</dbReference>
<reference evidence="4" key="1">
    <citation type="submission" date="2013-08" db="EMBL/GenBank/DDBJ databases">
        <authorList>
            <person name="Mendez C."/>
            <person name="Richter M."/>
            <person name="Ferrer M."/>
            <person name="Sanchez J."/>
        </authorList>
    </citation>
    <scope>NUCLEOTIDE SEQUENCE</scope>
</reference>
<evidence type="ECO:0000256" key="1">
    <source>
        <dbReference type="ARBA" id="ARBA00009370"/>
    </source>
</evidence>
<sequence length="158" mass="17501">VEKFAYGLRLPIVHTKILDIGAPKLGQVAVFRPPFKPWQDWIKRVAGLPGDHVVVRDDRLIINGKKIPMVVNGIYKNGCYRNIEIATEYLGKYVHQVLLCPEPLAVTEDPLPTCPRTDAQGYICGGTPPPDAFLLPKKGMNAIVPPGDYVMIGDNRDN</sequence>
<dbReference type="InterPro" id="IPR019757">
    <property type="entry name" value="Pept_S26A_signal_pept_1_Lys-AS"/>
</dbReference>
<dbReference type="SUPFAM" id="SSF51306">
    <property type="entry name" value="LexA/Signal peptidase"/>
    <property type="match status" value="1"/>
</dbReference>
<dbReference type="InterPro" id="IPR000223">
    <property type="entry name" value="Pept_S26A_signal_pept_1"/>
</dbReference>
<gene>
    <name evidence="4" type="ORF">B2A_07953</name>
</gene>
<evidence type="ECO:0000259" key="3">
    <source>
        <dbReference type="Pfam" id="PF10502"/>
    </source>
</evidence>
<keyword evidence="2" id="KW-0378">Hydrolase</keyword>
<dbReference type="GO" id="GO:0004252">
    <property type="term" value="F:serine-type endopeptidase activity"/>
    <property type="evidence" value="ECO:0007669"/>
    <property type="project" value="InterPro"/>
</dbReference>
<name>T0ZV45_9ZZZZ</name>
<dbReference type="GO" id="GO:0006465">
    <property type="term" value="P:signal peptide processing"/>
    <property type="evidence" value="ECO:0007669"/>
    <property type="project" value="InterPro"/>
</dbReference>
<dbReference type="GO" id="GO:0016020">
    <property type="term" value="C:membrane"/>
    <property type="evidence" value="ECO:0007669"/>
    <property type="project" value="InterPro"/>
</dbReference>
<dbReference type="EMBL" id="AUZZ01005721">
    <property type="protein sequence ID" value="EQD48487.1"/>
    <property type="molecule type" value="Genomic_DNA"/>
</dbReference>
<comment type="similarity">
    <text evidence="1">Belongs to the peptidase S26 family.</text>
</comment>
<dbReference type="PRINTS" id="PR00727">
    <property type="entry name" value="LEADERPTASE"/>
</dbReference>